<dbReference type="AlphaFoldDB" id="A0A0F7THY0"/>
<evidence type="ECO:0000313" key="1">
    <source>
        <dbReference type="EMBL" id="CEJ55131.1"/>
    </source>
</evidence>
<dbReference type="EMBL" id="CDHK01000001">
    <property type="protein sequence ID" value="CEJ55131.1"/>
    <property type="molecule type" value="Genomic_DNA"/>
</dbReference>
<organism evidence="1 2">
    <name type="scientific">Penicillium brasilianum</name>
    <dbReference type="NCBI Taxonomy" id="104259"/>
    <lineage>
        <taxon>Eukaryota</taxon>
        <taxon>Fungi</taxon>
        <taxon>Dikarya</taxon>
        <taxon>Ascomycota</taxon>
        <taxon>Pezizomycotina</taxon>
        <taxon>Eurotiomycetes</taxon>
        <taxon>Eurotiomycetidae</taxon>
        <taxon>Eurotiales</taxon>
        <taxon>Aspergillaceae</taxon>
        <taxon>Penicillium</taxon>
    </lineage>
</organism>
<dbReference type="Proteomes" id="UP000042958">
    <property type="component" value="Unassembled WGS sequence"/>
</dbReference>
<sequence>MSTPAVQMAWSLSESSQSAFSVFRGVLAAATSDNVQVLAIMACEKFGTTIAMSTQTTTKVLSTIVPSPEPTPISFLKSYVGFFKGDCASQLGTSLAGTRFLGLAAALVTTIGPFNGASALDIMLKHSATDLTLLPTVRHLNDLLVSLEARSYGCGFADSVLGWQILLEREVLPRIASEEARQLLVQESLRVPSSDIIAGIVDAFRQVARMGSSTILGATIKVHEAAAWILAFAQWCLEIPPSVYLEGIPDAVCEQPQSQVKIIVMTKEPNGPFELTIHHKLEDITHLIEPGTQELICGMVTIESYFPWLFRRTGFESVDMLRVKDSLALVRLPILYNFLVLSATQ</sequence>
<protein>
    <submittedName>
        <fullName evidence="1">Uncharacterized protein</fullName>
    </submittedName>
</protein>
<name>A0A0F7THY0_PENBI</name>
<evidence type="ECO:0000313" key="2">
    <source>
        <dbReference type="Proteomes" id="UP000042958"/>
    </source>
</evidence>
<accession>A0A0F7THY0</accession>
<gene>
    <name evidence="1" type="ORF">PMG11_01406</name>
</gene>
<reference evidence="2" key="1">
    <citation type="journal article" date="2015" name="Genome Announc.">
        <title>Draft genome sequence of the fungus Penicillium brasilianum MG11.</title>
        <authorList>
            <person name="Horn F."/>
            <person name="Linde J."/>
            <person name="Mattern D.J."/>
            <person name="Walther G."/>
            <person name="Guthke R."/>
            <person name="Brakhage A.A."/>
            <person name="Valiante V."/>
        </authorList>
    </citation>
    <scope>NUCLEOTIDE SEQUENCE [LARGE SCALE GENOMIC DNA]</scope>
    <source>
        <strain evidence="2">MG11</strain>
    </source>
</reference>
<keyword evidence="2" id="KW-1185">Reference proteome</keyword>
<proteinExistence type="predicted"/>
<dbReference type="OrthoDB" id="5311240at2759"/>